<evidence type="ECO:0000313" key="3">
    <source>
        <dbReference type="EMBL" id="CCM05205.1"/>
    </source>
</evidence>
<protein>
    <recommendedName>
        <fullName evidence="5">Mid2 domain-containing protein</fullName>
    </recommendedName>
</protein>
<accession>J4GUY0</accession>
<keyword evidence="2" id="KW-0472">Membrane</keyword>
<reference evidence="3 4" key="1">
    <citation type="journal article" date="2012" name="Appl. Environ. Microbiol.">
        <title>Short-read sequencing for genomic analysis of the brown rot fungus Fibroporia radiculosa.</title>
        <authorList>
            <person name="Tang J.D."/>
            <person name="Perkins A.D."/>
            <person name="Sonstegard T.S."/>
            <person name="Schroeder S.G."/>
            <person name="Burgess S.C."/>
            <person name="Diehl S.V."/>
        </authorList>
    </citation>
    <scope>NUCLEOTIDE SEQUENCE [LARGE SCALE GENOMIC DNA]</scope>
    <source>
        <strain evidence="3 4">TFFH 294</strain>
    </source>
</reference>
<feature type="compositionally biased region" description="Low complexity" evidence="1">
    <location>
        <begin position="143"/>
        <end position="169"/>
    </location>
</feature>
<proteinExistence type="predicted"/>
<evidence type="ECO:0000256" key="2">
    <source>
        <dbReference type="SAM" id="Phobius"/>
    </source>
</evidence>
<organism evidence="3 4">
    <name type="scientific">Fibroporia radiculosa</name>
    <dbReference type="NCBI Taxonomy" id="599839"/>
    <lineage>
        <taxon>Eukaryota</taxon>
        <taxon>Fungi</taxon>
        <taxon>Dikarya</taxon>
        <taxon>Basidiomycota</taxon>
        <taxon>Agaricomycotina</taxon>
        <taxon>Agaricomycetes</taxon>
        <taxon>Polyporales</taxon>
        <taxon>Fibroporiaceae</taxon>
        <taxon>Fibroporia</taxon>
    </lineage>
</organism>
<feature type="compositionally biased region" description="Polar residues" evidence="1">
    <location>
        <begin position="290"/>
        <end position="300"/>
    </location>
</feature>
<dbReference type="OrthoDB" id="2591431at2759"/>
<feature type="region of interest" description="Disordered" evidence="1">
    <location>
        <begin position="265"/>
        <end position="304"/>
    </location>
</feature>
<keyword evidence="2" id="KW-1133">Transmembrane helix</keyword>
<dbReference type="HOGENOM" id="CLU_033085_1_0_1"/>
<dbReference type="GeneID" id="24100116"/>
<feature type="compositionally biased region" description="Low complexity" evidence="1">
    <location>
        <begin position="265"/>
        <end position="282"/>
    </location>
</feature>
<dbReference type="STRING" id="599839.J4GUY0"/>
<dbReference type="RefSeq" id="XP_012184488.1">
    <property type="nucleotide sequence ID" value="XM_012329098.1"/>
</dbReference>
<dbReference type="AlphaFoldDB" id="J4GUY0"/>
<feature type="region of interest" description="Disordered" evidence="1">
    <location>
        <begin position="141"/>
        <end position="169"/>
    </location>
</feature>
<evidence type="ECO:0000313" key="4">
    <source>
        <dbReference type="Proteomes" id="UP000006352"/>
    </source>
</evidence>
<keyword evidence="4" id="KW-1185">Reference proteome</keyword>
<dbReference type="Proteomes" id="UP000006352">
    <property type="component" value="Unassembled WGS sequence"/>
</dbReference>
<gene>
    <name evidence="3" type="ORF">FIBRA_07414</name>
</gene>
<keyword evidence="2" id="KW-0812">Transmembrane</keyword>
<evidence type="ECO:0000256" key="1">
    <source>
        <dbReference type="SAM" id="MobiDB-lite"/>
    </source>
</evidence>
<sequence>MLAVMSDASGFGSGGVSDVIHVGPPAGSSQCNAATGHPDFTFQTNSALAQCRAYTFSAYTGAVQPINITGLIPGGTSFVLDPPDGSTSYSWMTDLSAGTSVVFFMEDSQGRQGGSTQLYTVGLSDESTCLTGSYPSSLAVQPSATTSSGASTSILSASTSSTTSSESATAKSSVMPIGAIAGAVVGGVLGLVVAALLAILLVRRNRNNTIHYGDEAVPYRGGRDKHETIDPADETGDEMYPIVSPYPLFNPTIPGPDLSSVSGYMYSSSHSASGPSHSRQSSFAGAMPEAQSSEASSQGPTMLMGPRRKAAMAGVSAYPSTTRFIVHTDAEEVVELPPKYSSLRAGPSLPVAMDPMEQPHASSFIPP</sequence>
<dbReference type="EMBL" id="HE797181">
    <property type="protein sequence ID" value="CCM05205.1"/>
    <property type="molecule type" value="Genomic_DNA"/>
</dbReference>
<dbReference type="InParanoid" id="J4GUY0"/>
<feature type="transmembrane region" description="Helical" evidence="2">
    <location>
        <begin position="177"/>
        <end position="202"/>
    </location>
</feature>
<evidence type="ECO:0008006" key="5">
    <source>
        <dbReference type="Google" id="ProtNLM"/>
    </source>
</evidence>
<name>J4GUY0_9APHY</name>